<evidence type="ECO:0008006" key="3">
    <source>
        <dbReference type="Google" id="ProtNLM"/>
    </source>
</evidence>
<gene>
    <name evidence="1" type="ORF">BWR22_00810</name>
</gene>
<protein>
    <recommendedName>
        <fullName evidence="3">Lipoprotein</fullName>
    </recommendedName>
</protein>
<evidence type="ECO:0000313" key="2">
    <source>
        <dbReference type="Proteomes" id="UP000187506"/>
    </source>
</evidence>
<evidence type="ECO:0000313" key="1">
    <source>
        <dbReference type="EMBL" id="APX98904.1"/>
    </source>
</evidence>
<name>A0AAC9LIH1_9FLAO</name>
<accession>A0AAC9LIH1</accession>
<dbReference type="PROSITE" id="PS51257">
    <property type="entry name" value="PROKAR_LIPOPROTEIN"/>
    <property type="match status" value="1"/>
</dbReference>
<dbReference type="RefSeq" id="WP_076731549.1">
    <property type="nucleotide sequence ID" value="NZ_CP019352.1"/>
</dbReference>
<dbReference type="Proteomes" id="UP000187506">
    <property type="component" value="Chromosome"/>
</dbReference>
<dbReference type="KEGG" id="lvn:BWR22_00810"/>
<dbReference type="AlphaFoldDB" id="A0AAC9LIH1"/>
<sequence>MRIIALIAITVLFFSCKNETKKEVAVEENMPKTEVVETDNFPKLEGVPQSLNYIFDEGYLYSQGIQISEVASYRAGENNYNFVIYLDKDTDLEELEKMTLGFVVYPKDLSVLTTAKEKKTKSKASGYSPEVYTLDNSLVLSIKDFKIDTNEFNLIKLYFYNKNGVLNDKILKLSNVKL</sequence>
<keyword evidence="2" id="KW-1185">Reference proteome</keyword>
<dbReference type="EMBL" id="CP019352">
    <property type="protein sequence ID" value="APX98904.1"/>
    <property type="molecule type" value="Genomic_DNA"/>
</dbReference>
<reference evidence="1 2" key="1">
    <citation type="submission" date="2017-01" db="EMBL/GenBank/DDBJ databases">
        <title>Complete genome of Lacinutrix venerupis DOK2-8 isolated from seawater in Dokdo.</title>
        <authorList>
            <person name="Chi W.-J."/>
            <person name="Kim J.H."/>
        </authorList>
    </citation>
    <scope>NUCLEOTIDE SEQUENCE [LARGE SCALE GENOMIC DNA]</scope>
    <source>
        <strain evidence="1 2">DOK2-8</strain>
    </source>
</reference>
<organism evidence="1 2">
    <name type="scientific">Lacinutrix venerupis</name>
    <dbReference type="NCBI Taxonomy" id="1486034"/>
    <lineage>
        <taxon>Bacteria</taxon>
        <taxon>Pseudomonadati</taxon>
        <taxon>Bacteroidota</taxon>
        <taxon>Flavobacteriia</taxon>
        <taxon>Flavobacteriales</taxon>
        <taxon>Flavobacteriaceae</taxon>
        <taxon>Lacinutrix</taxon>
    </lineage>
</organism>
<proteinExistence type="predicted"/>